<gene>
    <name evidence="2" type="ORF">CHIRRI_LOCUS13696</name>
</gene>
<feature type="transmembrane region" description="Helical" evidence="1">
    <location>
        <begin position="176"/>
        <end position="193"/>
    </location>
</feature>
<keyword evidence="3" id="KW-1185">Reference proteome</keyword>
<keyword evidence="1" id="KW-0812">Transmembrane</keyword>
<accession>A0A9N9S8A8</accession>
<evidence type="ECO:0000313" key="2">
    <source>
        <dbReference type="EMBL" id="CAG9810884.1"/>
    </source>
</evidence>
<feature type="transmembrane region" description="Helical" evidence="1">
    <location>
        <begin position="83"/>
        <end position="103"/>
    </location>
</feature>
<reference evidence="2" key="2">
    <citation type="submission" date="2022-10" db="EMBL/GenBank/DDBJ databases">
        <authorList>
            <consortium name="ENA_rothamsted_submissions"/>
            <consortium name="culmorum"/>
            <person name="King R."/>
        </authorList>
    </citation>
    <scope>NUCLEOTIDE SEQUENCE</scope>
</reference>
<keyword evidence="1" id="KW-1133">Transmembrane helix</keyword>
<feature type="transmembrane region" description="Helical" evidence="1">
    <location>
        <begin position="208"/>
        <end position="229"/>
    </location>
</feature>
<dbReference type="Proteomes" id="UP001153620">
    <property type="component" value="Chromosome 4"/>
</dbReference>
<sequence>MYTMYKVNILASFVEPYKDCLESWFLFIKFVDLLVPLIQLNKVNKTKVDDGNCGLELVLMVVKIVLHAWILRLSDKSFMDNSQAIALLFLTLYTSFYYTTVPIPTDTIISSFKSVWFYFIAGTILIILAVTPIPMQISYVVCFVCMCIFLAYYTMKESMHTIEIISNLDAQYNFDIKKVWDALVFLSMFLLLITGDHPHRVLTTLGEIGVLTSAGQLIIFCTHQVVIYFQH</sequence>
<evidence type="ECO:0000313" key="3">
    <source>
        <dbReference type="Proteomes" id="UP001153620"/>
    </source>
</evidence>
<proteinExistence type="predicted"/>
<organism evidence="2 3">
    <name type="scientific">Chironomus riparius</name>
    <dbReference type="NCBI Taxonomy" id="315576"/>
    <lineage>
        <taxon>Eukaryota</taxon>
        <taxon>Metazoa</taxon>
        <taxon>Ecdysozoa</taxon>
        <taxon>Arthropoda</taxon>
        <taxon>Hexapoda</taxon>
        <taxon>Insecta</taxon>
        <taxon>Pterygota</taxon>
        <taxon>Neoptera</taxon>
        <taxon>Endopterygota</taxon>
        <taxon>Diptera</taxon>
        <taxon>Nematocera</taxon>
        <taxon>Chironomoidea</taxon>
        <taxon>Chironomidae</taxon>
        <taxon>Chironominae</taxon>
        <taxon>Chironomus</taxon>
    </lineage>
</organism>
<evidence type="ECO:0000256" key="1">
    <source>
        <dbReference type="SAM" id="Phobius"/>
    </source>
</evidence>
<feature type="transmembrane region" description="Helical" evidence="1">
    <location>
        <begin position="115"/>
        <end position="131"/>
    </location>
</feature>
<feature type="transmembrane region" description="Helical" evidence="1">
    <location>
        <begin position="137"/>
        <end position="155"/>
    </location>
</feature>
<reference evidence="2" key="1">
    <citation type="submission" date="2022-01" db="EMBL/GenBank/DDBJ databases">
        <authorList>
            <person name="King R."/>
        </authorList>
    </citation>
    <scope>NUCLEOTIDE SEQUENCE</scope>
</reference>
<dbReference type="AlphaFoldDB" id="A0A9N9S8A8"/>
<feature type="transmembrane region" description="Helical" evidence="1">
    <location>
        <begin position="53"/>
        <end position="71"/>
    </location>
</feature>
<keyword evidence="1" id="KW-0472">Membrane</keyword>
<name>A0A9N9S8A8_9DIPT</name>
<dbReference type="EMBL" id="OU895880">
    <property type="protein sequence ID" value="CAG9810884.1"/>
    <property type="molecule type" value="Genomic_DNA"/>
</dbReference>
<protein>
    <submittedName>
        <fullName evidence="2">Uncharacterized protein</fullName>
    </submittedName>
</protein>